<dbReference type="PANTHER" id="PTHR47074">
    <property type="entry name" value="BNAC02G40300D PROTEIN"/>
    <property type="match status" value="1"/>
</dbReference>
<feature type="domain" description="RNase H type-1" evidence="1">
    <location>
        <begin position="185"/>
        <end position="307"/>
    </location>
</feature>
<sequence>MGLRGSAVQHTSSVWKKIWRVKVPYRIQLFTWKALHGAIPVRDILHHRIHIPSMICPICHMEPETILHALVTCDKVENVWRISDLNVRTESFKDKTFLDWVNYWMDGNNEDLLASVMTLMWSIWCSRNNLLFNGRTDNERSIIHHAHSMYPNIGPRRMILGSNLNRYGSPHTSWNPPPQGWIKANTDGAWDSSSLHGGLGLVLRNHNNIFLFAAAIFCYASSAEETEVRAIWTAMRKARELKVKKLLIESDAAFLVDQLNRKEFCGVWNTDAYFKDIQDWWIEFEDVKFVYIPRTCNLVAHDTAAWAKNSCYMICSGQHRLSGCYQPYRKTVLICRFLSLLI</sequence>
<dbReference type="Pfam" id="PF13456">
    <property type="entry name" value="RVT_3"/>
    <property type="match status" value="1"/>
</dbReference>
<dbReference type="InterPro" id="IPR002156">
    <property type="entry name" value="RNaseH_domain"/>
</dbReference>
<dbReference type="InParanoid" id="A0A200Q5U1"/>
<dbReference type="PANTHER" id="PTHR47074:SF11">
    <property type="entry name" value="REVERSE TRANSCRIPTASE-LIKE PROTEIN"/>
    <property type="match status" value="1"/>
</dbReference>
<protein>
    <submittedName>
        <fullName evidence="3">Reverse transcriptase zinc-binding domain</fullName>
    </submittedName>
</protein>
<feature type="domain" description="Reverse transcriptase zinc-binding" evidence="2">
    <location>
        <begin position="10"/>
        <end position="80"/>
    </location>
</feature>
<dbReference type="GO" id="GO:0003676">
    <property type="term" value="F:nucleic acid binding"/>
    <property type="evidence" value="ECO:0007669"/>
    <property type="project" value="InterPro"/>
</dbReference>
<dbReference type="AlphaFoldDB" id="A0A200Q5U1"/>
<keyword evidence="4" id="KW-1185">Reference proteome</keyword>
<dbReference type="Pfam" id="PF13966">
    <property type="entry name" value="zf-RVT"/>
    <property type="match status" value="1"/>
</dbReference>
<dbReference type="SUPFAM" id="SSF53098">
    <property type="entry name" value="Ribonuclease H-like"/>
    <property type="match status" value="1"/>
</dbReference>
<proteinExistence type="predicted"/>
<evidence type="ECO:0000259" key="2">
    <source>
        <dbReference type="Pfam" id="PF13966"/>
    </source>
</evidence>
<accession>A0A200Q5U1</accession>
<dbReference type="CDD" id="cd06222">
    <property type="entry name" value="RNase_H_like"/>
    <property type="match status" value="1"/>
</dbReference>
<dbReference type="OrthoDB" id="696485at2759"/>
<keyword evidence="3" id="KW-0548">Nucleotidyltransferase</keyword>
<dbReference type="InterPro" id="IPR026960">
    <property type="entry name" value="RVT-Znf"/>
</dbReference>
<dbReference type="STRING" id="56857.A0A200Q5U1"/>
<organism evidence="3 4">
    <name type="scientific">Macleaya cordata</name>
    <name type="common">Five-seeded plume-poppy</name>
    <name type="synonym">Bocconia cordata</name>
    <dbReference type="NCBI Taxonomy" id="56857"/>
    <lineage>
        <taxon>Eukaryota</taxon>
        <taxon>Viridiplantae</taxon>
        <taxon>Streptophyta</taxon>
        <taxon>Embryophyta</taxon>
        <taxon>Tracheophyta</taxon>
        <taxon>Spermatophyta</taxon>
        <taxon>Magnoliopsida</taxon>
        <taxon>Ranunculales</taxon>
        <taxon>Papaveraceae</taxon>
        <taxon>Papaveroideae</taxon>
        <taxon>Macleaya</taxon>
    </lineage>
</organism>
<dbReference type="InterPro" id="IPR036397">
    <property type="entry name" value="RNaseH_sf"/>
</dbReference>
<dbReference type="InterPro" id="IPR012337">
    <property type="entry name" value="RNaseH-like_sf"/>
</dbReference>
<name>A0A200Q5U1_MACCD</name>
<dbReference type="Gene3D" id="3.30.420.10">
    <property type="entry name" value="Ribonuclease H-like superfamily/Ribonuclease H"/>
    <property type="match status" value="1"/>
</dbReference>
<comment type="caution">
    <text evidence="3">The sequence shown here is derived from an EMBL/GenBank/DDBJ whole genome shotgun (WGS) entry which is preliminary data.</text>
</comment>
<dbReference type="InterPro" id="IPR044730">
    <property type="entry name" value="RNase_H-like_dom_plant"/>
</dbReference>
<dbReference type="OMA" id="IRNAHEM"/>
<dbReference type="EMBL" id="MVGT01003007">
    <property type="protein sequence ID" value="OVA05767.1"/>
    <property type="molecule type" value="Genomic_DNA"/>
</dbReference>
<evidence type="ECO:0000259" key="1">
    <source>
        <dbReference type="Pfam" id="PF13456"/>
    </source>
</evidence>
<keyword evidence="3" id="KW-0695">RNA-directed DNA polymerase</keyword>
<dbReference type="InterPro" id="IPR052929">
    <property type="entry name" value="RNase_H-like_EbsB-rel"/>
</dbReference>
<evidence type="ECO:0000313" key="3">
    <source>
        <dbReference type="EMBL" id="OVA05767.1"/>
    </source>
</evidence>
<gene>
    <name evidence="3" type="ORF">BVC80_9037g26</name>
</gene>
<evidence type="ECO:0000313" key="4">
    <source>
        <dbReference type="Proteomes" id="UP000195402"/>
    </source>
</evidence>
<dbReference type="GO" id="GO:0003964">
    <property type="term" value="F:RNA-directed DNA polymerase activity"/>
    <property type="evidence" value="ECO:0007669"/>
    <property type="project" value="UniProtKB-KW"/>
</dbReference>
<reference evidence="3 4" key="1">
    <citation type="journal article" date="2017" name="Mol. Plant">
        <title>The Genome of Medicinal Plant Macleaya cordata Provides New Insights into Benzylisoquinoline Alkaloids Metabolism.</title>
        <authorList>
            <person name="Liu X."/>
            <person name="Liu Y."/>
            <person name="Huang P."/>
            <person name="Ma Y."/>
            <person name="Qing Z."/>
            <person name="Tang Q."/>
            <person name="Cao H."/>
            <person name="Cheng P."/>
            <person name="Zheng Y."/>
            <person name="Yuan Z."/>
            <person name="Zhou Y."/>
            <person name="Liu J."/>
            <person name="Tang Z."/>
            <person name="Zhuo Y."/>
            <person name="Zhang Y."/>
            <person name="Yu L."/>
            <person name="Huang J."/>
            <person name="Yang P."/>
            <person name="Peng Q."/>
            <person name="Zhang J."/>
            <person name="Jiang W."/>
            <person name="Zhang Z."/>
            <person name="Lin K."/>
            <person name="Ro D.K."/>
            <person name="Chen X."/>
            <person name="Xiong X."/>
            <person name="Shang Y."/>
            <person name="Huang S."/>
            <person name="Zeng J."/>
        </authorList>
    </citation>
    <scope>NUCLEOTIDE SEQUENCE [LARGE SCALE GENOMIC DNA]</scope>
    <source>
        <strain evidence="4">cv. BLH2017</strain>
        <tissue evidence="3">Root</tissue>
    </source>
</reference>
<dbReference type="Proteomes" id="UP000195402">
    <property type="component" value="Unassembled WGS sequence"/>
</dbReference>
<keyword evidence="3" id="KW-0808">Transferase</keyword>
<dbReference type="GO" id="GO:0004523">
    <property type="term" value="F:RNA-DNA hybrid ribonuclease activity"/>
    <property type="evidence" value="ECO:0007669"/>
    <property type="project" value="InterPro"/>
</dbReference>